<protein>
    <recommendedName>
        <fullName evidence="4 16">NADH-ubiquinone oxidoreductase chain 4</fullName>
        <ecNumber evidence="3 16">7.1.1.2</ecNumber>
    </recommendedName>
</protein>
<evidence type="ECO:0000256" key="9">
    <source>
        <dbReference type="ARBA" id="ARBA00022982"/>
    </source>
</evidence>
<evidence type="ECO:0000256" key="1">
    <source>
        <dbReference type="ARBA" id="ARBA00004225"/>
    </source>
</evidence>
<keyword evidence="14 16" id="KW-0472">Membrane</keyword>
<feature type="transmembrane region" description="Helical" evidence="16">
    <location>
        <begin position="310"/>
        <end position="331"/>
    </location>
</feature>
<sequence length="452" mass="49840">MFNIILGYVGLAIMVVVCNNAFMWRLTQVMSLWLVLPVLKLMSLNMSLSYVNTGFTSGVSSVALVGLSAWLLPLMMSASQSHIKVESSLYQRVFIFCQVALTGALIVSFLASDLLLFYISFEATLLPTLMLITRWGAQKERYQAGTYFMFYTMAGSLPLLVCLIGQYQLMGSTNMDMEYTNMLSYSYFINLWWLGCILAFLVKLPLYGGHLWLPKAHVEAPIAGSMVLAGVLLKLGGYGMIRVGGVWGAKALMSSELVLGLGLWGVVVMGAICLRQTDMKSLIAYSSVGHMALVVGGILTSSVWGYTGAMLLMIAHGLVSSCLFCLANCWYERSGTRNLMSSRGGALLFPMLGVIWLVMGLMNLALPPSINLFGEMFSMVAIYGWSETTVWLMALGGVLTAGYTLYLFGVSQWGRQMDAHKNFYLLTGREYLLMMLHFVPALYLIPGVQMVY</sequence>
<organism evidence="19">
    <name type="scientific">Epigonichthys maldivensis</name>
    <dbReference type="NCBI Taxonomy" id="231028"/>
    <lineage>
        <taxon>Eukaryota</taxon>
        <taxon>Metazoa</taxon>
        <taxon>Chordata</taxon>
        <taxon>Cephalochordata</taxon>
        <taxon>Leptocardii</taxon>
        <taxon>Amphioxiformes</taxon>
        <taxon>Branchiostomatidae</taxon>
        <taxon>Epigonichthys</taxon>
    </lineage>
</organism>
<gene>
    <name evidence="19" type="primary">ND4</name>
</gene>
<feature type="transmembrane region" description="Helical" evidence="16">
    <location>
        <begin position="6"/>
        <end position="24"/>
    </location>
</feature>
<keyword evidence="13 16" id="KW-0496">Mitochondrion</keyword>
<feature type="transmembrane region" description="Helical" evidence="16">
    <location>
        <begin position="117"/>
        <end position="136"/>
    </location>
</feature>
<dbReference type="InterPro" id="IPR001750">
    <property type="entry name" value="ND/Mrp_TM"/>
</dbReference>
<feature type="transmembrane region" description="Helical" evidence="16">
    <location>
        <begin position="187"/>
        <end position="206"/>
    </location>
</feature>
<evidence type="ECO:0000256" key="11">
    <source>
        <dbReference type="ARBA" id="ARBA00023027"/>
    </source>
</evidence>
<dbReference type="PRINTS" id="PR01437">
    <property type="entry name" value="NUOXDRDTASE4"/>
</dbReference>
<keyword evidence="5 16" id="KW-0813">Transport</keyword>
<dbReference type="Pfam" id="PF00361">
    <property type="entry name" value="Proton_antipo_M"/>
    <property type="match status" value="1"/>
</dbReference>
<feature type="transmembrane region" description="Helical" evidence="16">
    <location>
        <begin position="431"/>
        <end position="451"/>
    </location>
</feature>
<evidence type="ECO:0000256" key="5">
    <source>
        <dbReference type="ARBA" id="ARBA00022448"/>
    </source>
</evidence>
<dbReference type="PANTHER" id="PTHR43507:SF20">
    <property type="entry name" value="NADH-UBIQUINONE OXIDOREDUCTASE CHAIN 4"/>
    <property type="match status" value="1"/>
</dbReference>
<feature type="transmembrane region" description="Helical" evidence="16">
    <location>
        <begin position="257"/>
        <end position="275"/>
    </location>
</feature>
<accession>A0A182C2R1</accession>
<proteinExistence type="inferred from homology"/>
<dbReference type="AlphaFoldDB" id="A0A182C2R1"/>
<feature type="transmembrane region" description="Helical" evidence="16">
    <location>
        <begin position="148"/>
        <end position="167"/>
    </location>
</feature>
<evidence type="ECO:0000313" key="19">
    <source>
        <dbReference type="EMBL" id="BAV13790.1"/>
    </source>
</evidence>
<feature type="domain" description="NADH:quinone oxidoreductase/Mrp antiporter transmembrane" evidence="17">
    <location>
        <begin position="111"/>
        <end position="399"/>
    </location>
</feature>
<dbReference type="GO" id="GO:0003954">
    <property type="term" value="F:NADH dehydrogenase activity"/>
    <property type="evidence" value="ECO:0007669"/>
    <property type="project" value="TreeGrafter"/>
</dbReference>
<dbReference type="GO" id="GO:0008137">
    <property type="term" value="F:NADH dehydrogenase (ubiquinone) activity"/>
    <property type="evidence" value="ECO:0007669"/>
    <property type="project" value="UniProtKB-UniRule"/>
</dbReference>
<keyword evidence="10 16" id="KW-1133">Transmembrane helix</keyword>
<dbReference type="Pfam" id="PF01059">
    <property type="entry name" value="Oxidored_q5_N"/>
    <property type="match status" value="1"/>
</dbReference>
<comment type="subcellular location">
    <subcellularLocation>
        <location evidence="1 16">Mitochondrion membrane</location>
        <topology evidence="1 16">Multi-pass membrane protein</topology>
    </subcellularLocation>
</comment>
<feature type="transmembrane region" description="Helical" evidence="16">
    <location>
        <begin position="390"/>
        <end position="410"/>
    </location>
</feature>
<comment type="catalytic activity">
    <reaction evidence="15 16">
        <text>a ubiquinone + NADH + 5 H(+)(in) = a ubiquinol + NAD(+) + 4 H(+)(out)</text>
        <dbReference type="Rhea" id="RHEA:29091"/>
        <dbReference type="Rhea" id="RHEA-COMP:9565"/>
        <dbReference type="Rhea" id="RHEA-COMP:9566"/>
        <dbReference type="ChEBI" id="CHEBI:15378"/>
        <dbReference type="ChEBI" id="CHEBI:16389"/>
        <dbReference type="ChEBI" id="CHEBI:17976"/>
        <dbReference type="ChEBI" id="CHEBI:57540"/>
        <dbReference type="ChEBI" id="CHEBI:57945"/>
        <dbReference type="EC" id="7.1.1.2"/>
    </reaction>
</comment>
<evidence type="ECO:0000256" key="7">
    <source>
        <dbReference type="ARBA" id="ARBA00022692"/>
    </source>
</evidence>
<evidence type="ECO:0000256" key="12">
    <source>
        <dbReference type="ARBA" id="ARBA00023075"/>
    </source>
</evidence>
<keyword evidence="6 16" id="KW-0679">Respiratory chain</keyword>
<feature type="domain" description="NADH:ubiquinone oxidoreductase chain 4 N-terminal" evidence="18">
    <location>
        <begin position="1"/>
        <end position="107"/>
    </location>
</feature>
<dbReference type="PANTHER" id="PTHR43507">
    <property type="entry name" value="NADH-UBIQUINONE OXIDOREDUCTASE CHAIN 4"/>
    <property type="match status" value="1"/>
</dbReference>
<evidence type="ECO:0000256" key="13">
    <source>
        <dbReference type="ARBA" id="ARBA00023128"/>
    </source>
</evidence>
<dbReference type="EC" id="7.1.1.2" evidence="3 16"/>
<evidence type="ECO:0000256" key="16">
    <source>
        <dbReference type="RuleBase" id="RU003297"/>
    </source>
</evidence>
<feature type="transmembrane region" description="Helical" evidence="16">
    <location>
        <begin position="347"/>
        <end position="370"/>
    </location>
</feature>
<dbReference type="InterPro" id="IPR003918">
    <property type="entry name" value="NADH_UbQ_OxRdtase"/>
</dbReference>
<dbReference type="GO" id="GO:0042773">
    <property type="term" value="P:ATP synthesis coupled electron transport"/>
    <property type="evidence" value="ECO:0007669"/>
    <property type="project" value="InterPro"/>
</dbReference>
<dbReference type="GO" id="GO:0048039">
    <property type="term" value="F:ubiquinone binding"/>
    <property type="evidence" value="ECO:0007669"/>
    <property type="project" value="TreeGrafter"/>
</dbReference>
<evidence type="ECO:0000259" key="18">
    <source>
        <dbReference type="Pfam" id="PF01059"/>
    </source>
</evidence>
<keyword evidence="11 16" id="KW-0520">NAD</keyword>
<evidence type="ECO:0000256" key="2">
    <source>
        <dbReference type="ARBA" id="ARBA00009025"/>
    </source>
</evidence>
<feature type="transmembrane region" description="Helical" evidence="16">
    <location>
        <begin position="54"/>
        <end position="72"/>
    </location>
</feature>
<dbReference type="InterPro" id="IPR000260">
    <property type="entry name" value="NADH4_N"/>
</dbReference>
<comment type="function">
    <text evidence="16">Core subunit of the mitochondrial membrane respiratory chain NADH dehydrogenase (Complex I) which catalyzes electron transfer from NADH through the respiratory chain, using ubiquinone as an electron acceptor. Essential for the catalytic activity and assembly of complex I.</text>
</comment>
<name>A0A182C2R1_9BRAN</name>
<keyword evidence="8" id="KW-1278">Translocase</keyword>
<keyword evidence="7 16" id="KW-0812">Transmembrane</keyword>
<evidence type="ECO:0000256" key="10">
    <source>
        <dbReference type="ARBA" id="ARBA00022989"/>
    </source>
</evidence>
<feature type="transmembrane region" description="Helical" evidence="16">
    <location>
        <begin position="93"/>
        <end position="111"/>
    </location>
</feature>
<feature type="transmembrane region" description="Helical" evidence="16">
    <location>
        <begin position="282"/>
        <end position="304"/>
    </location>
</feature>
<evidence type="ECO:0000256" key="3">
    <source>
        <dbReference type="ARBA" id="ARBA00012944"/>
    </source>
</evidence>
<reference evidence="19" key="1">
    <citation type="submission" date="2015-10" db="EMBL/GenBank/DDBJ databases">
        <title>Evolutionary history of the amphioxus lineage based on mitogenomic.</title>
        <authorList>
            <person name="Igawa T."/>
            <person name="Li K.-L."/>
            <person name="Yong L.W."/>
            <person name="Hs A."/>
            <person name="Suzuki D."/>
            <person name="Morov A.R."/>
            <person name="Wang Y."/>
            <person name="Nozawa M."/>
            <person name="Lin C.-Y."/>
            <person name="Yu J.S."/>
            <person name="Henmi Y."/>
            <person name="Yasui K."/>
        </authorList>
    </citation>
    <scope>NUCLEOTIDE SEQUENCE</scope>
    <source>
        <strain evidence="19">Em-1</strain>
    </source>
</reference>
<evidence type="ECO:0000256" key="8">
    <source>
        <dbReference type="ARBA" id="ARBA00022967"/>
    </source>
</evidence>
<evidence type="ECO:0000259" key="17">
    <source>
        <dbReference type="Pfam" id="PF00361"/>
    </source>
</evidence>
<evidence type="ECO:0000256" key="15">
    <source>
        <dbReference type="ARBA" id="ARBA00049551"/>
    </source>
</evidence>
<evidence type="ECO:0000256" key="6">
    <source>
        <dbReference type="ARBA" id="ARBA00022660"/>
    </source>
</evidence>
<dbReference type="GO" id="GO:0015990">
    <property type="term" value="P:electron transport coupled proton transport"/>
    <property type="evidence" value="ECO:0007669"/>
    <property type="project" value="TreeGrafter"/>
</dbReference>
<keyword evidence="12 16" id="KW-0830">Ubiquinone</keyword>
<dbReference type="GO" id="GO:0031966">
    <property type="term" value="C:mitochondrial membrane"/>
    <property type="evidence" value="ECO:0007669"/>
    <property type="project" value="UniProtKB-SubCell"/>
</dbReference>
<evidence type="ECO:0000256" key="4">
    <source>
        <dbReference type="ARBA" id="ARBA00021006"/>
    </source>
</evidence>
<keyword evidence="9 16" id="KW-0249">Electron transport</keyword>
<dbReference type="EMBL" id="AP015025">
    <property type="protein sequence ID" value="BAV13790.1"/>
    <property type="molecule type" value="Genomic_DNA"/>
</dbReference>
<geneLocation type="mitochondrion" evidence="19"/>
<comment type="similarity">
    <text evidence="2 16">Belongs to the complex I subunit 4 family.</text>
</comment>
<evidence type="ECO:0000256" key="14">
    <source>
        <dbReference type="ARBA" id="ARBA00023136"/>
    </source>
</evidence>
<feature type="transmembrane region" description="Helical" evidence="16">
    <location>
        <begin position="218"/>
        <end position="237"/>
    </location>
</feature>